<protein>
    <submittedName>
        <fullName evidence="4">Membrane protein</fullName>
    </submittedName>
</protein>
<evidence type="ECO:0000256" key="2">
    <source>
        <dbReference type="ARBA" id="ARBA00022989"/>
    </source>
</evidence>
<dbReference type="InterPro" id="IPR009825">
    <property type="entry name" value="ECF_substrate-spec-like"/>
</dbReference>
<accession>A0ABS2PUR7</accession>
<keyword evidence="2 3" id="KW-1133">Transmembrane helix</keyword>
<dbReference type="RefSeq" id="WP_205010121.1">
    <property type="nucleotide sequence ID" value="NZ_JAFBEH010000034.1"/>
</dbReference>
<feature type="transmembrane region" description="Helical" evidence="3">
    <location>
        <begin position="132"/>
        <end position="149"/>
    </location>
</feature>
<dbReference type="PANTHER" id="PTHR37815:SF3">
    <property type="entry name" value="UPF0397 PROTEIN SPR0429"/>
    <property type="match status" value="1"/>
</dbReference>
<evidence type="ECO:0000313" key="5">
    <source>
        <dbReference type="Proteomes" id="UP000697472"/>
    </source>
</evidence>
<name>A0ABS2PUR7_9STRE</name>
<dbReference type="Pfam" id="PF07155">
    <property type="entry name" value="ECF-ribofla_trS"/>
    <property type="match status" value="1"/>
</dbReference>
<sequence length="156" mass="16658">MKKTNVARLSLLAVLTALTLVLGKFVSIPTPTGFLTLLDAGVFFTAFYLGAKEGAVVGGLSGFLIDLISGYPQWMFFSLLAHGGQGYFAGWTGKKRPLGLLLSSLVMVGVYFLASIPLYGLGSALAGIWGNAMQNFFGMLVGYLLYLAYSKVSPRK</sequence>
<dbReference type="Proteomes" id="UP000697472">
    <property type="component" value="Unassembled WGS sequence"/>
</dbReference>
<proteinExistence type="predicted"/>
<feature type="transmembrane region" description="Helical" evidence="3">
    <location>
        <begin position="98"/>
        <end position="120"/>
    </location>
</feature>
<gene>
    <name evidence="4" type="ORF">JOC28_001561</name>
</gene>
<comment type="caution">
    <text evidence="4">The sequence shown here is derived from an EMBL/GenBank/DDBJ whole genome shotgun (WGS) entry which is preliminary data.</text>
</comment>
<reference evidence="4 5" key="1">
    <citation type="submission" date="2021-01" db="EMBL/GenBank/DDBJ databases">
        <title>Genomic Encyclopedia of Type Strains, Phase IV (KMG-IV): sequencing the most valuable type-strain genomes for metagenomic binning, comparative biology and taxonomic classification.</title>
        <authorList>
            <person name="Goeker M."/>
        </authorList>
    </citation>
    <scope>NUCLEOTIDE SEQUENCE [LARGE SCALE GENOMIC DNA]</scope>
    <source>
        <strain evidence="4 5">DSM 27382</strain>
    </source>
</reference>
<evidence type="ECO:0000313" key="4">
    <source>
        <dbReference type="EMBL" id="MBM7643260.1"/>
    </source>
</evidence>
<organism evidence="4 5">
    <name type="scientific">Streptococcus loxodontisalivarius</name>
    <dbReference type="NCBI Taxonomy" id="1349415"/>
    <lineage>
        <taxon>Bacteria</taxon>
        <taxon>Bacillati</taxon>
        <taxon>Bacillota</taxon>
        <taxon>Bacilli</taxon>
        <taxon>Lactobacillales</taxon>
        <taxon>Streptococcaceae</taxon>
        <taxon>Streptococcus</taxon>
    </lineage>
</organism>
<dbReference type="PANTHER" id="PTHR37815">
    <property type="entry name" value="UPF0397 PROTEIN BC_2624-RELATED"/>
    <property type="match status" value="1"/>
</dbReference>
<keyword evidence="3" id="KW-0472">Membrane</keyword>
<dbReference type="Gene3D" id="1.10.1760.20">
    <property type="match status" value="1"/>
</dbReference>
<evidence type="ECO:0000256" key="3">
    <source>
        <dbReference type="SAM" id="Phobius"/>
    </source>
</evidence>
<keyword evidence="1 3" id="KW-0812">Transmembrane</keyword>
<evidence type="ECO:0000256" key="1">
    <source>
        <dbReference type="ARBA" id="ARBA00022692"/>
    </source>
</evidence>
<keyword evidence="5" id="KW-1185">Reference proteome</keyword>
<dbReference type="EMBL" id="JAFBEH010000034">
    <property type="protein sequence ID" value="MBM7643260.1"/>
    <property type="molecule type" value="Genomic_DNA"/>
</dbReference>